<dbReference type="NCBIfam" id="NF000060">
    <property type="entry name" value="MFS_efflux_LmrB"/>
    <property type="match status" value="1"/>
</dbReference>
<dbReference type="Proteomes" id="UP000190188">
    <property type="component" value="Unassembled WGS sequence"/>
</dbReference>
<keyword evidence="10" id="KW-1185">Reference proteome</keyword>
<dbReference type="GO" id="GO:0005886">
    <property type="term" value="C:plasma membrane"/>
    <property type="evidence" value="ECO:0007669"/>
    <property type="project" value="UniProtKB-SubCell"/>
</dbReference>
<dbReference type="PANTHER" id="PTHR42718:SF43">
    <property type="entry name" value="LINCOMYCIN RESISTANCE PROTEIN LMRB"/>
    <property type="match status" value="1"/>
</dbReference>
<dbReference type="EMBL" id="MSZX01000003">
    <property type="protein sequence ID" value="OPA79024.1"/>
    <property type="molecule type" value="Genomic_DNA"/>
</dbReference>
<evidence type="ECO:0000256" key="7">
    <source>
        <dbReference type="SAM" id="Phobius"/>
    </source>
</evidence>
<feature type="transmembrane region" description="Helical" evidence="7">
    <location>
        <begin position="307"/>
        <end position="326"/>
    </location>
</feature>
<feature type="transmembrane region" description="Helical" evidence="7">
    <location>
        <begin position="174"/>
        <end position="194"/>
    </location>
</feature>
<evidence type="ECO:0000313" key="10">
    <source>
        <dbReference type="Proteomes" id="UP000190188"/>
    </source>
</evidence>
<dbReference type="STRING" id="1324314.BVG16_07925"/>
<dbReference type="GO" id="GO:0022857">
    <property type="term" value="F:transmembrane transporter activity"/>
    <property type="evidence" value="ECO:0007669"/>
    <property type="project" value="InterPro"/>
</dbReference>
<evidence type="ECO:0000256" key="2">
    <source>
        <dbReference type="ARBA" id="ARBA00022448"/>
    </source>
</evidence>
<reference evidence="9 10" key="1">
    <citation type="submission" date="2017-01" db="EMBL/GenBank/DDBJ databases">
        <title>Genome analysis of Paenibacillus selenitrireducens ES3-24.</title>
        <authorList>
            <person name="Xu D."/>
            <person name="Yao R."/>
            <person name="Zheng S."/>
        </authorList>
    </citation>
    <scope>NUCLEOTIDE SEQUENCE [LARGE SCALE GENOMIC DNA]</scope>
    <source>
        <strain evidence="9 10">ES3-24</strain>
    </source>
</reference>
<name>A0A1T2XGK6_9BACL</name>
<dbReference type="InterPro" id="IPR011701">
    <property type="entry name" value="MFS"/>
</dbReference>
<sequence>MEAVINKDSSSEAKKYKVLPIMISLLISGFIGMFSETALNIALSDLMQVLNITPATAQWLTTGYLLTLGILVPVSGLLLQWFTTRQLFITSLSFSIVGTLVAALASSFDVLLIARVLQAVGTGLMLPLMFNTILVIFPPEKRGAAMGIIGLVIMFAPAVGPTLAGILIENLTWNWIFWVSLPFLVIGLIFGSLYMQNVSTITKPKIDILSIILSTIGFGGIVFGFSKAGEGTDGWSSPLVIASIAIGIIALVLFSLRQLSMKKPMMDLRVFKYPMFVVGLIMVFLCMMIILSTMLILPLYLQNGMGLSAFSAGLILLPGGILNGLLSPLMGSLFDKYGPKWLVIPGLAIAAVVLWFFSGITAASATALLIVLHTCLFIGISMIMMPAQTNGLNQLPREMYPDGTAVMNTLQQVAGAIGTAVAVSILSNGISDYMRTSTNPTDPGEAVKAMTVGAQHAFLFAMTIAIVGLVIAFFIRRVHVDKQSMKGPMH</sequence>
<feature type="transmembrane region" description="Helical" evidence="7">
    <location>
        <begin position="457"/>
        <end position="475"/>
    </location>
</feature>
<dbReference type="CDD" id="cd17503">
    <property type="entry name" value="MFS_LmrB_MDR_like"/>
    <property type="match status" value="1"/>
</dbReference>
<keyword evidence="5 7" id="KW-1133">Transmembrane helix</keyword>
<evidence type="ECO:0000256" key="5">
    <source>
        <dbReference type="ARBA" id="ARBA00022989"/>
    </source>
</evidence>
<dbReference type="Gene3D" id="1.20.1720.10">
    <property type="entry name" value="Multidrug resistance protein D"/>
    <property type="match status" value="1"/>
</dbReference>
<dbReference type="AlphaFoldDB" id="A0A1T2XGK6"/>
<feature type="transmembrane region" description="Helical" evidence="7">
    <location>
        <begin position="21"/>
        <end position="43"/>
    </location>
</feature>
<dbReference type="NCBIfam" id="TIGR00711">
    <property type="entry name" value="efflux_EmrB"/>
    <property type="match status" value="1"/>
</dbReference>
<feature type="transmembrane region" description="Helical" evidence="7">
    <location>
        <begin position="63"/>
        <end position="82"/>
    </location>
</feature>
<evidence type="ECO:0000256" key="4">
    <source>
        <dbReference type="ARBA" id="ARBA00022692"/>
    </source>
</evidence>
<comment type="subcellular location">
    <subcellularLocation>
        <location evidence="1">Cell membrane</location>
        <topology evidence="1">Multi-pass membrane protein</topology>
    </subcellularLocation>
</comment>
<feature type="transmembrane region" description="Helical" evidence="7">
    <location>
        <begin position="237"/>
        <end position="256"/>
    </location>
</feature>
<dbReference type="Pfam" id="PF07690">
    <property type="entry name" value="MFS_1"/>
    <property type="match status" value="1"/>
</dbReference>
<accession>A0A1T2XGK6</accession>
<gene>
    <name evidence="9" type="ORF">BVG16_07925</name>
</gene>
<dbReference type="InterPro" id="IPR020846">
    <property type="entry name" value="MFS_dom"/>
</dbReference>
<dbReference type="PANTHER" id="PTHR42718">
    <property type="entry name" value="MAJOR FACILITATOR SUPERFAMILY MULTIDRUG TRANSPORTER MFSC"/>
    <property type="match status" value="1"/>
</dbReference>
<dbReference type="SUPFAM" id="SSF103473">
    <property type="entry name" value="MFS general substrate transporter"/>
    <property type="match status" value="1"/>
</dbReference>
<feature type="transmembrane region" description="Helical" evidence="7">
    <location>
        <begin position="276"/>
        <end position="301"/>
    </location>
</feature>
<feature type="transmembrane region" description="Helical" evidence="7">
    <location>
        <begin position="206"/>
        <end position="225"/>
    </location>
</feature>
<organism evidence="9 10">
    <name type="scientific">Paenibacillus selenitireducens</name>
    <dbReference type="NCBI Taxonomy" id="1324314"/>
    <lineage>
        <taxon>Bacteria</taxon>
        <taxon>Bacillati</taxon>
        <taxon>Bacillota</taxon>
        <taxon>Bacilli</taxon>
        <taxon>Bacillales</taxon>
        <taxon>Paenibacillaceae</taxon>
        <taxon>Paenibacillus</taxon>
    </lineage>
</organism>
<feature type="transmembrane region" description="Helical" evidence="7">
    <location>
        <begin position="363"/>
        <end position="384"/>
    </location>
</feature>
<dbReference type="PROSITE" id="PS50850">
    <property type="entry name" value="MFS"/>
    <property type="match status" value="1"/>
</dbReference>
<keyword evidence="3" id="KW-1003">Cell membrane</keyword>
<proteinExistence type="predicted"/>
<dbReference type="PRINTS" id="PR01036">
    <property type="entry name" value="TCRTETB"/>
</dbReference>
<dbReference type="InterPro" id="IPR004638">
    <property type="entry name" value="EmrB-like"/>
</dbReference>
<evidence type="ECO:0000256" key="6">
    <source>
        <dbReference type="ARBA" id="ARBA00023136"/>
    </source>
</evidence>
<evidence type="ECO:0000313" key="9">
    <source>
        <dbReference type="EMBL" id="OPA79024.1"/>
    </source>
</evidence>
<keyword evidence="4 7" id="KW-0812">Transmembrane</keyword>
<feature type="transmembrane region" description="Helical" evidence="7">
    <location>
        <begin position="338"/>
        <end position="357"/>
    </location>
</feature>
<evidence type="ECO:0000256" key="1">
    <source>
        <dbReference type="ARBA" id="ARBA00004651"/>
    </source>
</evidence>
<feature type="transmembrane region" description="Helical" evidence="7">
    <location>
        <begin position="405"/>
        <end position="426"/>
    </location>
</feature>
<evidence type="ECO:0000256" key="3">
    <source>
        <dbReference type="ARBA" id="ARBA00022475"/>
    </source>
</evidence>
<comment type="caution">
    <text evidence="9">The sequence shown here is derived from an EMBL/GenBank/DDBJ whole genome shotgun (WGS) entry which is preliminary data.</text>
</comment>
<keyword evidence="2" id="KW-0813">Transport</keyword>
<evidence type="ECO:0000259" key="8">
    <source>
        <dbReference type="PROSITE" id="PS50850"/>
    </source>
</evidence>
<dbReference type="Gene3D" id="1.20.1250.20">
    <property type="entry name" value="MFS general substrate transporter like domains"/>
    <property type="match status" value="1"/>
</dbReference>
<keyword evidence="6 7" id="KW-0472">Membrane</keyword>
<feature type="transmembrane region" description="Helical" evidence="7">
    <location>
        <begin position="112"/>
        <end position="137"/>
    </location>
</feature>
<feature type="transmembrane region" description="Helical" evidence="7">
    <location>
        <begin position="87"/>
        <end position="106"/>
    </location>
</feature>
<feature type="domain" description="Major facilitator superfamily (MFS) profile" evidence="8">
    <location>
        <begin position="21"/>
        <end position="480"/>
    </location>
</feature>
<feature type="transmembrane region" description="Helical" evidence="7">
    <location>
        <begin position="144"/>
        <end position="168"/>
    </location>
</feature>
<dbReference type="InterPro" id="IPR036259">
    <property type="entry name" value="MFS_trans_sf"/>
</dbReference>
<protein>
    <submittedName>
        <fullName evidence="9">MFS transporter</fullName>
    </submittedName>
</protein>